<name>A0A0C9Z604_9AGAM</name>
<reference evidence="1 2" key="1">
    <citation type="submission" date="2014-04" db="EMBL/GenBank/DDBJ databases">
        <authorList>
            <consortium name="DOE Joint Genome Institute"/>
            <person name="Kuo A."/>
            <person name="Kohler A."/>
            <person name="Costa M.D."/>
            <person name="Nagy L.G."/>
            <person name="Floudas D."/>
            <person name="Copeland A."/>
            <person name="Barry K.W."/>
            <person name="Cichocki N."/>
            <person name="Veneault-Fourrey C."/>
            <person name="LaButti K."/>
            <person name="Lindquist E.A."/>
            <person name="Lipzen A."/>
            <person name="Lundell T."/>
            <person name="Morin E."/>
            <person name="Murat C."/>
            <person name="Sun H."/>
            <person name="Tunlid A."/>
            <person name="Henrissat B."/>
            <person name="Grigoriev I.V."/>
            <person name="Hibbett D.S."/>
            <person name="Martin F."/>
            <person name="Nordberg H.P."/>
            <person name="Cantor M.N."/>
            <person name="Hua S.X."/>
        </authorList>
    </citation>
    <scope>NUCLEOTIDE SEQUENCE [LARGE SCALE GENOMIC DNA]</scope>
    <source>
        <strain evidence="1 2">441</strain>
    </source>
</reference>
<evidence type="ECO:0000313" key="1">
    <source>
        <dbReference type="EMBL" id="KIK24571.1"/>
    </source>
</evidence>
<sequence length="67" mass="8151">MTQPQVLAIFPECYWHHRWMSYPRIPPSNHLFELLQSQRISFAKRSFHLRLWSEVHLCTNRVGRVCD</sequence>
<dbReference type="Proteomes" id="UP000054018">
    <property type="component" value="Unassembled WGS sequence"/>
</dbReference>
<protein>
    <submittedName>
        <fullName evidence="1">Uncharacterized protein</fullName>
    </submittedName>
</protein>
<accession>A0A0C9Z604</accession>
<keyword evidence="2" id="KW-1185">Reference proteome</keyword>
<evidence type="ECO:0000313" key="2">
    <source>
        <dbReference type="Proteomes" id="UP000054018"/>
    </source>
</evidence>
<gene>
    <name evidence="1" type="ORF">PISMIDRAFT_645834</name>
</gene>
<organism evidence="1 2">
    <name type="scientific">Pisolithus microcarpus 441</name>
    <dbReference type="NCBI Taxonomy" id="765257"/>
    <lineage>
        <taxon>Eukaryota</taxon>
        <taxon>Fungi</taxon>
        <taxon>Dikarya</taxon>
        <taxon>Basidiomycota</taxon>
        <taxon>Agaricomycotina</taxon>
        <taxon>Agaricomycetes</taxon>
        <taxon>Agaricomycetidae</taxon>
        <taxon>Boletales</taxon>
        <taxon>Sclerodermatineae</taxon>
        <taxon>Pisolithaceae</taxon>
        <taxon>Pisolithus</taxon>
    </lineage>
</organism>
<dbReference type="AlphaFoldDB" id="A0A0C9Z604"/>
<dbReference type="HOGENOM" id="CLU_2813370_0_0_1"/>
<dbReference type="EMBL" id="KN833715">
    <property type="protein sequence ID" value="KIK24571.1"/>
    <property type="molecule type" value="Genomic_DNA"/>
</dbReference>
<proteinExistence type="predicted"/>
<reference evidence="2" key="2">
    <citation type="submission" date="2015-01" db="EMBL/GenBank/DDBJ databases">
        <title>Evolutionary Origins and Diversification of the Mycorrhizal Mutualists.</title>
        <authorList>
            <consortium name="DOE Joint Genome Institute"/>
            <consortium name="Mycorrhizal Genomics Consortium"/>
            <person name="Kohler A."/>
            <person name="Kuo A."/>
            <person name="Nagy L.G."/>
            <person name="Floudas D."/>
            <person name="Copeland A."/>
            <person name="Barry K.W."/>
            <person name="Cichocki N."/>
            <person name="Veneault-Fourrey C."/>
            <person name="LaButti K."/>
            <person name="Lindquist E.A."/>
            <person name="Lipzen A."/>
            <person name="Lundell T."/>
            <person name="Morin E."/>
            <person name="Murat C."/>
            <person name="Riley R."/>
            <person name="Ohm R."/>
            <person name="Sun H."/>
            <person name="Tunlid A."/>
            <person name="Henrissat B."/>
            <person name="Grigoriev I.V."/>
            <person name="Hibbett D.S."/>
            <person name="Martin F."/>
        </authorList>
    </citation>
    <scope>NUCLEOTIDE SEQUENCE [LARGE SCALE GENOMIC DNA]</scope>
    <source>
        <strain evidence="2">441</strain>
    </source>
</reference>